<dbReference type="EMBL" id="JACIJM010000003">
    <property type="protein sequence ID" value="MBB5721759.1"/>
    <property type="molecule type" value="Genomic_DNA"/>
</dbReference>
<evidence type="ECO:0000313" key="3">
    <source>
        <dbReference type="Proteomes" id="UP000535415"/>
    </source>
</evidence>
<name>A0A7W9BJQ1_9RHOB</name>
<proteinExistence type="predicted"/>
<organism evidence="2 3">
    <name type="scientific">Yoonia ponticola</name>
    <dbReference type="NCBI Taxonomy" id="1524255"/>
    <lineage>
        <taxon>Bacteria</taxon>
        <taxon>Pseudomonadati</taxon>
        <taxon>Pseudomonadota</taxon>
        <taxon>Alphaproteobacteria</taxon>
        <taxon>Rhodobacterales</taxon>
        <taxon>Paracoccaceae</taxon>
        <taxon>Yoonia</taxon>
    </lineage>
</organism>
<dbReference type="AlphaFoldDB" id="A0A7W9BJQ1"/>
<reference evidence="2 3" key="1">
    <citation type="submission" date="2020-08" db="EMBL/GenBank/DDBJ databases">
        <title>Genomic Encyclopedia of Type Strains, Phase IV (KMG-IV): sequencing the most valuable type-strain genomes for metagenomic binning, comparative biology and taxonomic classification.</title>
        <authorList>
            <person name="Goeker M."/>
        </authorList>
    </citation>
    <scope>NUCLEOTIDE SEQUENCE [LARGE SCALE GENOMIC DNA]</scope>
    <source>
        <strain evidence="2 3">DSM 101064</strain>
    </source>
</reference>
<feature type="region of interest" description="Disordered" evidence="1">
    <location>
        <begin position="1"/>
        <end position="25"/>
    </location>
</feature>
<dbReference type="Proteomes" id="UP000535415">
    <property type="component" value="Unassembled WGS sequence"/>
</dbReference>
<protein>
    <submittedName>
        <fullName evidence="2">Uncharacterized protein</fullName>
    </submittedName>
</protein>
<sequence length="25" mass="3022">MRRWEASMLGVGGRQERRTQKTKKM</sequence>
<keyword evidence="3" id="KW-1185">Reference proteome</keyword>
<gene>
    <name evidence="2" type="ORF">FHS72_001371</name>
</gene>
<comment type="caution">
    <text evidence="2">The sequence shown here is derived from an EMBL/GenBank/DDBJ whole genome shotgun (WGS) entry which is preliminary data.</text>
</comment>
<accession>A0A7W9BJQ1</accession>
<evidence type="ECO:0000256" key="1">
    <source>
        <dbReference type="SAM" id="MobiDB-lite"/>
    </source>
</evidence>
<evidence type="ECO:0000313" key="2">
    <source>
        <dbReference type="EMBL" id="MBB5721759.1"/>
    </source>
</evidence>